<evidence type="ECO:0000313" key="2">
    <source>
        <dbReference type="Proteomes" id="UP001230156"/>
    </source>
</evidence>
<organism evidence="1 2">
    <name type="scientific">Dongia sedimenti</name>
    <dbReference type="NCBI Taxonomy" id="3064282"/>
    <lineage>
        <taxon>Bacteria</taxon>
        <taxon>Pseudomonadati</taxon>
        <taxon>Pseudomonadota</taxon>
        <taxon>Alphaproteobacteria</taxon>
        <taxon>Rhodospirillales</taxon>
        <taxon>Dongiaceae</taxon>
        <taxon>Dongia</taxon>
    </lineage>
</organism>
<protein>
    <recommendedName>
        <fullName evidence="3">Lipoprotein</fullName>
    </recommendedName>
</protein>
<sequence>MRITDPRLLGHRGLTVALIGISSGLLLAACTQVQQPEPVPGQPLTWQQKHAQDMKKYQELGDARRQNNRPCPPSSCK</sequence>
<evidence type="ECO:0008006" key="3">
    <source>
        <dbReference type="Google" id="ProtNLM"/>
    </source>
</evidence>
<dbReference type="EMBL" id="JAUYVI010000001">
    <property type="protein sequence ID" value="MDQ7246692.1"/>
    <property type="molecule type" value="Genomic_DNA"/>
</dbReference>
<gene>
    <name evidence="1" type="ORF">Q8A70_03405</name>
</gene>
<name>A0ABU0YG47_9PROT</name>
<keyword evidence="2" id="KW-1185">Reference proteome</keyword>
<dbReference type="RefSeq" id="WP_379954083.1">
    <property type="nucleotide sequence ID" value="NZ_JAUYVI010000001.1"/>
</dbReference>
<dbReference type="PROSITE" id="PS51257">
    <property type="entry name" value="PROKAR_LIPOPROTEIN"/>
    <property type="match status" value="1"/>
</dbReference>
<reference evidence="2" key="1">
    <citation type="submission" date="2023-08" db="EMBL/GenBank/DDBJ databases">
        <title>Rhodospirillaceae gen. nov., a novel taxon isolated from the Yangtze River Yuezi River estuary sludge.</title>
        <authorList>
            <person name="Ruan L."/>
        </authorList>
    </citation>
    <scope>NUCLEOTIDE SEQUENCE [LARGE SCALE GENOMIC DNA]</scope>
    <source>
        <strain evidence="2">R-7</strain>
    </source>
</reference>
<dbReference type="Proteomes" id="UP001230156">
    <property type="component" value="Unassembled WGS sequence"/>
</dbReference>
<proteinExistence type="predicted"/>
<accession>A0ABU0YG47</accession>
<evidence type="ECO:0000313" key="1">
    <source>
        <dbReference type="EMBL" id="MDQ7246692.1"/>
    </source>
</evidence>
<comment type="caution">
    <text evidence="1">The sequence shown here is derived from an EMBL/GenBank/DDBJ whole genome shotgun (WGS) entry which is preliminary data.</text>
</comment>